<feature type="region of interest" description="Disordered" evidence="2">
    <location>
        <begin position="589"/>
        <end position="618"/>
    </location>
</feature>
<evidence type="ECO:0000313" key="4">
    <source>
        <dbReference type="Proteomes" id="UP001498476"/>
    </source>
</evidence>
<protein>
    <recommendedName>
        <fullName evidence="5">Paramyosin</fullName>
    </recommendedName>
</protein>
<feature type="region of interest" description="Disordered" evidence="2">
    <location>
        <begin position="130"/>
        <end position="171"/>
    </location>
</feature>
<feature type="region of interest" description="Disordered" evidence="2">
    <location>
        <begin position="191"/>
        <end position="215"/>
    </location>
</feature>
<feature type="region of interest" description="Disordered" evidence="2">
    <location>
        <begin position="1"/>
        <end position="39"/>
    </location>
</feature>
<dbReference type="EMBL" id="JAZAVJ010000060">
    <property type="protein sequence ID" value="KAK7417161.1"/>
    <property type="molecule type" value="Genomic_DNA"/>
</dbReference>
<name>A0ABR1H7Z5_9HYPO</name>
<keyword evidence="1" id="KW-0175">Coiled coil</keyword>
<evidence type="ECO:0008006" key="5">
    <source>
        <dbReference type="Google" id="ProtNLM"/>
    </source>
</evidence>
<keyword evidence="4" id="KW-1185">Reference proteome</keyword>
<comment type="caution">
    <text evidence="3">The sequence shown here is derived from an EMBL/GenBank/DDBJ whole genome shotgun (WGS) entry which is preliminary data.</text>
</comment>
<organism evidence="3 4">
    <name type="scientific">Neonectria punicea</name>
    <dbReference type="NCBI Taxonomy" id="979145"/>
    <lineage>
        <taxon>Eukaryota</taxon>
        <taxon>Fungi</taxon>
        <taxon>Dikarya</taxon>
        <taxon>Ascomycota</taxon>
        <taxon>Pezizomycotina</taxon>
        <taxon>Sordariomycetes</taxon>
        <taxon>Hypocreomycetidae</taxon>
        <taxon>Hypocreales</taxon>
        <taxon>Nectriaceae</taxon>
        <taxon>Neonectria</taxon>
    </lineage>
</organism>
<feature type="compositionally biased region" description="Polar residues" evidence="2">
    <location>
        <begin position="18"/>
        <end position="39"/>
    </location>
</feature>
<sequence length="618" mass="69250">MSPSHDSPIERSSPHKPITTNTDKVLGQESATRNASDTNIKPLTNLICEKVSWMQKKESAEKRLEKLRADHERAGTKHVDFPSIVEMFQSQIKTATSDLVTCTKQIFTIDERLKTEFGHLSPSQILSGLAGQTGAHEKQESATKEPVTKAPSNSDKQPTQSRDPASESLKSQLDNELSLFKRNVEQSIRELKAQSETASKANRRLESENERLKASQDEMKRKFKHLEENFTKLDQTYDGDQTKVNHRIDAMHEQVKAQMATIASETTIKTESKVSDAQLEKAIKEQDDKVLSVQGRLDPVLTDIKLLKTEISSQLTALEEKQASISKKVDQMPTTAEQNNAFSDLKTRLSDQESKIDYLAGKVTALQPLMSDGISDKMKQVVDQVSKIQERLDLDKASANADSMTEEKVRAIIAPALVKVEKDVWSKLHQRLDKVAQELGGFLDKERIAREATKTQVQGLVDQVKAQADRITALTDQVKSLSQAVDGVKAEHERSKEVMETQNQMRGRDDELRNHNITSLRSQVDGMDQELKKGQEALQMQLLHLSTWMNNFNTRRLYSDIVSHITATIPNGVGISNQMRELENRLGVLESREDGDNQSGMKKRKAPNGTAVTVNNGH</sequence>
<accession>A0ABR1H7Z5</accession>
<feature type="coiled-coil region" evidence="1">
    <location>
        <begin position="50"/>
        <end position="77"/>
    </location>
</feature>
<evidence type="ECO:0000256" key="1">
    <source>
        <dbReference type="SAM" id="Coils"/>
    </source>
</evidence>
<feature type="compositionally biased region" description="Basic and acidic residues" evidence="2">
    <location>
        <begin position="203"/>
        <end position="215"/>
    </location>
</feature>
<dbReference type="Proteomes" id="UP001498476">
    <property type="component" value="Unassembled WGS sequence"/>
</dbReference>
<proteinExistence type="predicted"/>
<reference evidence="3 4" key="1">
    <citation type="journal article" date="2025" name="Microbiol. Resour. Announc.">
        <title>Draft genome sequences for Neonectria magnoliae and Neonectria punicea, canker pathogens of Liriodendron tulipifera and Acer saccharum in West Virginia.</title>
        <authorList>
            <person name="Petronek H.M."/>
            <person name="Kasson M.T."/>
            <person name="Metheny A.M."/>
            <person name="Stauder C.M."/>
            <person name="Lovett B."/>
            <person name="Lynch S.C."/>
            <person name="Garnas J.R."/>
            <person name="Kasson L.R."/>
            <person name="Stajich J.E."/>
        </authorList>
    </citation>
    <scope>NUCLEOTIDE SEQUENCE [LARGE SCALE GENOMIC DNA]</scope>
    <source>
        <strain evidence="3 4">NRRL 64653</strain>
    </source>
</reference>
<feature type="compositionally biased region" description="Polar residues" evidence="2">
    <location>
        <begin position="150"/>
        <end position="171"/>
    </location>
</feature>
<feature type="compositionally biased region" description="Basic and acidic residues" evidence="2">
    <location>
        <begin position="135"/>
        <end position="147"/>
    </location>
</feature>
<gene>
    <name evidence="3" type="ORF">QQX98_004764</name>
</gene>
<evidence type="ECO:0000313" key="3">
    <source>
        <dbReference type="EMBL" id="KAK7417161.1"/>
    </source>
</evidence>
<evidence type="ECO:0000256" key="2">
    <source>
        <dbReference type="SAM" id="MobiDB-lite"/>
    </source>
</evidence>